<evidence type="ECO:0000256" key="1">
    <source>
        <dbReference type="ARBA" id="ARBA00009744"/>
    </source>
</evidence>
<dbReference type="GO" id="GO:0006952">
    <property type="term" value="P:defense response"/>
    <property type="evidence" value="ECO:0007669"/>
    <property type="project" value="UniProtKB-KW"/>
</dbReference>
<dbReference type="GO" id="GO:0005737">
    <property type="term" value="C:cytoplasm"/>
    <property type="evidence" value="ECO:0007669"/>
    <property type="project" value="TreeGrafter"/>
</dbReference>
<feature type="domain" description="Bet v I/Major latex protein" evidence="4">
    <location>
        <begin position="1"/>
        <end position="156"/>
    </location>
</feature>
<dbReference type="FunFam" id="3.30.530.20:FF:000007">
    <property type="entry name" value="Major pollen allergen Bet v 1-A"/>
    <property type="match status" value="1"/>
</dbReference>
<name>A0A224X4D2_9ROSI</name>
<dbReference type="Gene3D" id="3.30.530.20">
    <property type="match status" value="1"/>
</dbReference>
<dbReference type="InterPro" id="IPR024949">
    <property type="entry name" value="Bet_v_I_allergen"/>
</dbReference>
<evidence type="ECO:0000259" key="4">
    <source>
        <dbReference type="Pfam" id="PF00407"/>
    </source>
</evidence>
<dbReference type="PRINTS" id="PR00634">
    <property type="entry name" value="BETALLERGEN"/>
</dbReference>
<evidence type="ECO:0000313" key="5">
    <source>
        <dbReference type="EMBL" id="JAW07377.1"/>
    </source>
</evidence>
<dbReference type="InterPro" id="IPR000916">
    <property type="entry name" value="Bet_v_I/MLP"/>
</dbReference>
<keyword evidence="2" id="KW-0611">Plant defense</keyword>
<dbReference type="GO" id="GO:0004864">
    <property type="term" value="F:protein phosphatase inhibitor activity"/>
    <property type="evidence" value="ECO:0007669"/>
    <property type="project" value="InterPro"/>
</dbReference>
<dbReference type="GO" id="GO:0010427">
    <property type="term" value="F:abscisic acid binding"/>
    <property type="evidence" value="ECO:0007669"/>
    <property type="project" value="InterPro"/>
</dbReference>
<protein>
    <submittedName>
        <fullName evidence="5">Pathogenesis related class 10 protein</fullName>
    </submittedName>
</protein>
<keyword evidence="3" id="KW-0568">Pathogenesis-related protein</keyword>
<sequence length="161" mass="17981">MGVFTTVEEATYRVPAHRMFKALVTERQIMAPKVMPSFFNSMEIVHGDGGVGTVKKATFAQASGLPFKTMSLRIDALDTENYYVRSTLFEGEMIGDTLEKIVHEIKMEPLETGCKSTVRSNYHLKPGAVFNEAVAEATKMHSQMLNKAMEEYLLSHPDVCV</sequence>
<dbReference type="InterPro" id="IPR023393">
    <property type="entry name" value="START-like_dom_sf"/>
</dbReference>
<organism evidence="5">
    <name type="scientific">Hypericum tomentosum</name>
    <dbReference type="NCBI Taxonomy" id="1137039"/>
    <lineage>
        <taxon>Eukaryota</taxon>
        <taxon>Viridiplantae</taxon>
        <taxon>Streptophyta</taxon>
        <taxon>Embryophyta</taxon>
        <taxon>Tracheophyta</taxon>
        <taxon>Spermatophyta</taxon>
        <taxon>Magnoliopsida</taxon>
        <taxon>eudicotyledons</taxon>
        <taxon>Gunneridae</taxon>
        <taxon>Pentapetalae</taxon>
        <taxon>rosids</taxon>
        <taxon>fabids</taxon>
        <taxon>Malpighiales</taxon>
        <taxon>Hypericaceae</taxon>
        <taxon>Hypericeae</taxon>
        <taxon>Hypericum</taxon>
    </lineage>
</organism>
<reference evidence="5" key="1">
    <citation type="submission" date="2017-07" db="EMBL/GenBank/DDBJ databases">
        <title>RNA-Seq based survey of genes potentially involved in biosynthesis of#profiling secondary metabolites in the genus Hypericum.</title>
        <authorList>
            <person name="Czerankova O."/>
            <person name="Sotak M."/>
            <person name="Nigutova K."/>
            <person name="Baumlein H."/>
            <person name="Altchmied L."/>
            <person name="Cellarova E."/>
        </authorList>
    </citation>
    <scope>NUCLEOTIDE SEQUENCE</scope>
    <source>
        <tissue evidence="5">Leaves</tissue>
    </source>
</reference>
<dbReference type="PANTHER" id="PTHR31213:SF157">
    <property type="entry name" value="MAJOR ALLERGEN MAL D 1-LIKE"/>
    <property type="match status" value="1"/>
</dbReference>
<proteinExistence type="inferred from homology"/>
<dbReference type="GO" id="GO:0038023">
    <property type="term" value="F:signaling receptor activity"/>
    <property type="evidence" value="ECO:0007669"/>
    <property type="project" value="InterPro"/>
</dbReference>
<dbReference type="CDD" id="cd07816">
    <property type="entry name" value="Bet_v1-like"/>
    <property type="match status" value="1"/>
</dbReference>
<dbReference type="AlphaFoldDB" id="A0A224X4D2"/>
<dbReference type="GO" id="GO:0005634">
    <property type="term" value="C:nucleus"/>
    <property type="evidence" value="ECO:0007669"/>
    <property type="project" value="TreeGrafter"/>
</dbReference>
<dbReference type="EMBL" id="GFSQ01000004">
    <property type="protein sequence ID" value="JAW07377.1"/>
    <property type="molecule type" value="Transcribed_RNA"/>
</dbReference>
<evidence type="ECO:0000256" key="2">
    <source>
        <dbReference type="ARBA" id="ARBA00022821"/>
    </source>
</evidence>
<dbReference type="PANTHER" id="PTHR31213">
    <property type="entry name" value="OS08G0374000 PROTEIN-RELATED"/>
    <property type="match status" value="1"/>
</dbReference>
<dbReference type="GO" id="GO:0009738">
    <property type="term" value="P:abscisic acid-activated signaling pathway"/>
    <property type="evidence" value="ECO:0007669"/>
    <property type="project" value="InterPro"/>
</dbReference>
<dbReference type="InterPro" id="IPR050279">
    <property type="entry name" value="Plant_def-hormone_signal"/>
</dbReference>
<dbReference type="Pfam" id="PF00407">
    <property type="entry name" value="Bet_v_1"/>
    <property type="match status" value="1"/>
</dbReference>
<accession>A0A224X4D2</accession>
<evidence type="ECO:0000256" key="3">
    <source>
        <dbReference type="ARBA" id="ARBA00023265"/>
    </source>
</evidence>
<dbReference type="SUPFAM" id="SSF55961">
    <property type="entry name" value="Bet v1-like"/>
    <property type="match status" value="1"/>
</dbReference>
<comment type="similarity">
    <text evidence="1">Belongs to the BetVI family.</text>
</comment>